<keyword evidence="3" id="KW-0732">Signal</keyword>
<accession>L1NEP8</accession>
<evidence type="ECO:0000256" key="2">
    <source>
        <dbReference type="ARBA" id="ARBA00006275"/>
    </source>
</evidence>
<dbReference type="EMBL" id="AMEP01000062">
    <property type="protein sequence ID" value="EKY01974.1"/>
    <property type="molecule type" value="Genomic_DNA"/>
</dbReference>
<comment type="subcellular location">
    <subcellularLocation>
        <location evidence="1">Cell outer membrane</location>
    </subcellularLocation>
</comment>
<protein>
    <submittedName>
        <fullName evidence="8">SusD family protein</fullName>
    </submittedName>
</protein>
<dbReference type="InterPro" id="IPR011990">
    <property type="entry name" value="TPR-like_helical_dom_sf"/>
</dbReference>
<feature type="domain" description="SusD-like N-terminal" evidence="7">
    <location>
        <begin position="95"/>
        <end position="229"/>
    </location>
</feature>
<proteinExistence type="inferred from homology"/>
<organism evidence="8 9">
    <name type="scientific">Hoylesella saccharolytica F0055</name>
    <dbReference type="NCBI Taxonomy" id="1127699"/>
    <lineage>
        <taxon>Bacteria</taxon>
        <taxon>Pseudomonadati</taxon>
        <taxon>Bacteroidota</taxon>
        <taxon>Bacteroidia</taxon>
        <taxon>Bacteroidales</taxon>
        <taxon>Prevotellaceae</taxon>
        <taxon>Hoylesella</taxon>
    </lineage>
</organism>
<name>L1NEP8_9BACT</name>
<dbReference type="Pfam" id="PF07980">
    <property type="entry name" value="SusD_RagB"/>
    <property type="match status" value="1"/>
</dbReference>
<dbReference type="STRING" id="1127699.HMPREF9151_00944"/>
<evidence type="ECO:0000256" key="4">
    <source>
        <dbReference type="ARBA" id="ARBA00023136"/>
    </source>
</evidence>
<dbReference type="GO" id="GO:0009279">
    <property type="term" value="C:cell outer membrane"/>
    <property type="evidence" value="ECO:0007669"/>
    <property type="project" value="UniProtKB-SubCell"/>
</dbReference>
<evidence type="ECO:0000313" key="9">
    <source>
        <dbReference type="Proteomes" id="UP000010433"/>
    </source>
</evidence>
<evidence type="ECO:0000256" key="3">
    <source>
        <dbReference type="ARBA" id="ARBA00022729"/>
    </source>
</evidence>
<dbReference type="PATRIC" id="fig|1127699.3.peg.867"/>
<dbReference type="SUPFAM" id="SSF48452">
    <property type="entry name" value="TPR-like"/>
    <property type="match status" value="1"/>
</dbReference>
<evidence type="ECO:0000256" key="5">
    <source>
        <dbReference type="ARBA" id="ARBA00023237"/>
    </source>
</evidence>
<dbReference type="InterPro" id="IPR012944">
    <property type="entry name" value="SusD_RagB_dom"/>
</dbReference>
<dbReference type="Pfam" id="PF14322">
    <property type="entry name" value="SusD-like_3"/>
    <property type="match status" value="1"/>
</dbReference>
<evidence type="ECO:0000313" key="8">
    <source>
        <dbReference type="EMBL" id="EKY01974.1"/>
    </source>
</evidence>
<sequence length="644" mass="73879">MFGLDSIKKALTGRLLIAFSVVTFASCNYLDIVPPETPDFDDTMKDRDATLGFLYSCYTGIPSIYFDWLCRYYDASDEFVKPQLYGHREQYINYNQMTPSSHAEFGPWVDCYNNLGQCHLFMKYIDVLQPVNVTQTDKERWKAEIRFLQAYYHMELLNAYGPIPIIDHYISQNTPKTNFPGRSHYDTCVDSICKWFDEAAVKLPPTVSVEELGRATSTACKAFKARVLLYAASPLWNGSFPYPNWRNQTYETSGYGKELVSRTADVSKWQKALVACDEAIDFAINEGNRELFDIETSEVLRNNDRLALPHYEGADDTFKKKVMMMRYLMTSTEPEGNKETIFGVLTTERNSIEVCIPHGVTLNGIGNPIGGWTGLSPTLFTMSHFFTSKGKLPANDTDFYPRTEWLESANLSNRNIIKLNVHREPRFYAWMSFDGDVYGQVISNGQPLTVNMRSADKLGQGYNPTRYQRDNSQTGFLCRKYVQPNIKFRQDGGNNMRLVPFPIIRLAELYLDRAECYANLGNVQKALDDLNVVRDRAGIPLLTTADVTADTSILDLVRNERFVELWGEGHRYYDLRRWMIAPEYLKAGTREGLNALEKINPSFSEFNKVVRVNQPFQWNQRMYLLPIPDSEIYNDPNLVQAPGY</sequence>
<dbReference type="HOGENOM" id="CLU_015553_0_3_10"/>
<dbReference type="Proteomes" id="UP000010433">
    <property type="component" value="Unassembled WGS sequence"/>
</dbReference>
<reference evidence="8 9" key="1">
    <citation type="submission" date="2012-05" db="EMBL/GenBank/DDBJ databases">
        <authorList>
            <person name="Weinstock G."/>
            <person name="Sodergren E."/>
            <person name="Lobos E.A."/>
            <person name="Fulton L."/>
            <person name="Fulton R."/>
            <person name="Courtney L."/>
            <person name="Fronick C."/>
            <person name="O'Laughlin M."/>
            <person name="Godfrey J."/>
            <person name="Wilson R.M."/>
            <person name="Miner T."/>
            <person name="Farmer C."/>
            <person name="Delehaunty K."/>
            <person name="Cordes M."/>
            <person name="Minx P."/>
            <person name="Tomlinson C."/>
            <person name="Chen J."/>
            <person name="Wollam A."/>
            <person name="Pepin K.H."/>
            <person name="Bhonagiri V."/>
            <person name="Zhang X."/>
            <person name="Suruliraj S."/>
            <person name="Warren W."/>
            <person name="Mitreva M."/>
            <person name="Mardis E.R."/>
            <person name="Wilson R.K."/>
        </authorList>
    </citation>
    <scope>NUCLEOTIDE SEQUENCE [LARGE SCALE GENOMIC DNA]</scope>
    <source>
        <strain evidence="8 9">F0055</strain>
    </source>
</reference>
<dbReference type="OrthoDB" id="724176at2"/>
<evidence type="ECO:0000259" key="7">
    <source>
        <dbReference type="Pfam" id="PF14322"/>
    </source>
</evidence>
<evidence type="ECO:0000259" key="6">
    <source>
        <dbReference type="Pfam" id="PF07980"/>
    </source>
</evidence>
<keyword evidence="5" id="KW-0998">Cell outer membrane</keyword>
<dbReference type="RefSeq" id="WP_009162159.1">
    <property type="nucleotide sequence ID" value="NZ_KB290984.1"/>
</dbReference>
<keyword evidence="9" id="KW-1185">Reference proteome</keyword>
<comment type="similarity">
    <text evidence="2">Belongs to the SusD family.</text>
</comment>
<feature type="domain" description="RagB/SusD" evidence="6">
    <location>
        <begin position="367"/>
        <end position="644"/>
    </location>
</feature>
<dbReference type="InterPro" id="IPR033985">
    <property type="entry name" value="SusD-like_N"/>
</dbReference>
<keyword evidence="4" id="KW-0472">Membrane</keyword>
<comment type="caution">
    <text evidence="8">The sequence shown here is derived from an EMBL/GenBank/DDBJ whole genome shotgun (WGS) entry which is preliminary data.</text>
</comment>
<gene>
    <name evidence="8" type="ORF">HMPREF9151_00944</name>
</gene>
<dbReference type="Gene3D" id="1.25.40.390">
    <property type="match status" value="1"/>
</dbReference>
<evidence type="ECO:0000256" key="1">
    <source>
        <dbReference type="ARBA" id="ARBA00004442"/>
    </source>
</evidence>
<dbReference type="AlphaFoldDB" id="L1NEP8"/>